<comment type="caution">
    <text evidence="1">The sequence shown here is derived from an EMBL/GenBank/DDBJ whole genome shotgun (WGS) entry which is preliminary data.</text>
</comment>
<accession>A0ABR1C5D3</accession>
<organism evidence="1 2">
    <name type="scientific">Necator americanus</name>
    <name type="common">Human hookworm</name>
    <dbReference type="NCBI Taxonomy" id="51031"/>
    <lineage>
        <taxon>Eukaryota</taxon>
        <taxon>Metazoa</taxon>
        <taxon>Ecdysozoa</taxon>
        <taxon>Nematoda</taxon>
        <taxon>Chromadorea</taxon>
        <taxon>Rhabditida</taxon>
        <taxon>Rhabditina</taxon>
        <taxon>Rhabditomorpha</taxon>
        <taxon>Strongyloidea</taxon>
        <taxon>Ancylostomatidae</taxon>
        <taxon>Bunostominae</taxon>
        <taxon>Necator</taxon>
    </lineage>
</organism>
<dbReference type="EMBL" id="JAVFWL010000002">
    <property type="protein sequence ID" value="KAK6733723.1"/>
    <property type="molecule type" value="Genomic_DNA"/>
</dbReference>
<evidence type="ECO:0000313" key="1">
    <source>
        <dbReference type="EMBL" id="KAK6733723.1"/>
    </source>
</evidence>
<protein>
    <recommendedName>
        <fullName evidence="3">BTB domain-containing protein</fullName>
    </recommendedName>
</protein>
<evidence type="ECO:0000313" key="2">
    <source>
        <dbReference type="Proteomes" id="UP001303046"/>
    </source>
</evidence>
<keyword evidence="2" id="KW-1185">Reference proteome</keyword>
<gene>
    <name evidence="1" type="primary">Necator_chrII.g5260</name>
    <name evidence="1" type="ORF">RB195_017467</name>
</gene>
<sequence>MCGPITLRTKKALLTRYCNNLNEIIAQYEGDASYDDISPSSREFLEHIHTATLELKATSKLVADQLDAFVNVIEAMGDAFSEDHEAQALEYIEKAHHPK</sequence>
<name>A0ABR1C5D3_NECAM</name>
<evidence type="ECO:0008006" key="3">
    <source>
        <dbReference type="Google" id="ProtNLM"/>
    </source>
</evidence>
<reference evidence="1 2" key="1">
    <citation type="submission" date="2023-08" db="EMBL/GenBank/DDBJ databases">
        <title>A Necator americanus chromosomal reference genome.</title>
        <authorList>
            <person name="Ilik V."/>
            <person name="Petrzelkova K.J."/>
            <person name="Pardy F."/>
            <person name="Fuh T."/>
            <person name="Niatou-Singa F.S."/>
            <person name="Gouil Q."/>
            <person name="Baker L."/>
            <person name="Ritchie M.E."/>
            <person name="Jex A.R."/>
            <person name="Gazzola D."/>
            <person name="Li H."/>
            <person name="Toshio Fujiwara R."/>
            <person name="Zhan B."/>
            <person name="Aroian R.V."/>
            <person name="Pafco B."/>
            <person name="Schwarz E.M."/>
        </authorList>
    </citation>
    <scope>NUCLEOTIDE SEQUENCE [LARGE SCALE GENOMIC DNA]</scope>
    <source>
        <strain evidence="1 2">Aroian</strain>
        <tissue evidence="1">Whole animal</tissue>
    </source>
</reference>
<dbReference type="Proteomes" id="UP001303046">
    <property type="component" value="Unassembled WGS sequence"/>
</dbReference>
<proteinExistence type="predicted"/>